<dbReference type="Pfam" id="PF03301">
    <property type="entry name" value="Trp_dioxygenase"/>
    <property type="match status" value="1"/>
</dbReference>
<sequence>MSSKMSEPVVPPEEGDEPETPNLDFEGTTPYEDYVQADVLTHLQHLRSDDPGEMVFLVTTQVMELWFTVIVHEWETASRALRADRIPVAVDALKRSVRELEALNASWTPLAQLTPAQFNSYRSALGEGSGFQSAMYRRMEFLLGDKSASMLVPHRGAPRVHAELEKALGEPSLYDEVLALLARRGYPIPAEVLQRDLTLKYEPDARVEAVWTELYTGDQNAELVRLGEVLTDVGELVWRWRNDHLVATRRAMGAKTGTGGSAGVAWLEKRATKSVFPELWTARSHV</sequence>
<comment type="cofactor">
    <cofactor evidence="1">
        <name>heme</name>
        <dbReference type="ChEBI" id="CHEBI:30413"/>
    </cofactor>
    <text evidence="1">Binds 1 heme group per subunit.</text>
</comment>
<keyword evidence="1" id="KW-0479">Metal-binding</keyword>
<dbReference type="InterPro" id="IPR004981">
    <property type="entry name" value="Trp_2_3_dOase"/>
</dbReference>
<evidence type="ECO:0000313" key="3">
    <source>
        <dbReference type="EMBL" id="GGY67421.1"/>
    </source>
</evidence>
<organism evidence="3 4">
    <name type="scientific">Streptomyces xanthochromogenes</name>
    <dbReference type="NCBI Taxonomy" id="67384"/>
    <lineage>
        <taxon>Bacteria</taxon>
        <taxon>Bacillati</taxon>
        <taxon>Actinomycetota</taxon>
        <taxon>Actinomycetes</taxon>
        <taxon>Kitasatosporales</taxon>
        <taxon>Streptomycetaceae</taxon>
        <taxon>Streptomyces</taxon>
    </lineage>
</organism>
<keyword evidence="1" id="KW-0823">Tryptophan catabolism</keyword>
<dbReference type="GeneID" id="96295099"/>
<dbReference type="SUPFAM" id="SSF140959">
    <property type="entry name" value="Indolic compounds 2,3-dioxygenase-like"/>
    <property type="match status" value="1"/>
</dbReference>
<comment type="caution">
    <text evidence="3">The sequence shown here is derived from an EMBL/GenBank/DDBJ whole genome shotgun (WGS) entry which is preliminary data.</text>
</comment>
<dbReference type="PANTHER" id="PTHR10138:SF0">
    <property type="entry name" value="TRYPTOPHAN 2,3-DIOXYGENASE"/>
    <property type="match status" value="1"/>
</dbReference>
<dbReference type="InterPro" id="IPR037217">
    <property type="entry name" value="Trp/Indoleamine_2_3_dOase-like"/>
</dbReference>
<dbReference type="RefSeq" id="WP_373300283.1">
    <property type="nucleotide sequence ID" value="NZ_BMUU01000019.1"/>
</dbReference>
<comment type="catalytic activity">
    <reaction evidence="1">
        <text>L-tryptophan + O2 = N-formyl-L-kynurenine</text>
        <dbReference type="Rhea" id="RHEA:24536"/>
        <dbReference type="ChEBI" id="CHEBI:15379"/>
        <dbReference type="ChEBI" id="CHEBI:57912"/>
        <dbReference type="ChEBI" id="CHEBI:58629"/>
        <dbReference type="EC" id="1.13.11.11"/>
    </reaction>
</comment>
<keyword evidence="1" id="KW-0408">Iron</keyword>
<comment type="subunit">
    <text evidence="1">Homotetramer.</text>
</comment>
<feature type="binding site" evidence="1">
    <location>
        <position position="258"/>
    </location>
    <ligand>
        <name>substrate</name>
    </ligand>
</feature>
<protein>
    <recommendedName>
        <fullName evidence="1">Tryptophan 2,3-dioxygenase</fullName>
        <shortName evidence="1">TDO</shortName>
        <ecNumber evidence="1">1.13.11.11</ecNumber>
    </recommendedName>
    <alternativeName>
        <fullName evidence="1">Tryptamin 2,3-dioxygenase</fullName>
    </alternativeName>
    <alternativeName>
        <fullName evidence="1">Tryptophan oxygenase</fullName>
        <shortName evidence="1">TO</shortName>
        <shortName evidence="1">TRPO</shortName>
    </alternativeName>
    <alternativeName>
        <fullName evidence="1">Tryptophan pyrrolase</fullName>
    </alternativeName>
    <alternativeName>
        <fullName evidence="1">Tryptophanase</fullName>
    </alternativeName>
</protein>
<dbReference type="HAMAP" id="MF_01972">
    <property type="entry name" value="T23O"/>
    <property type="match status" value="1"/>
</dbReference>
<keyword evidence="1" id="KW-0560">Oxidoreductase</keyword>
<name>A0ABQ3AUA2_9ACTN</name>
<evidence type="ECO:0000256" key="2">
    <source>
        <dbReference type="SAM" id="MobiDB-lite"/>
    </source>
</evidence>
<reference evidence="4" key="1">
    <citation type="journal article" date="2019" name="Int. J. Syst. Evol. Microbiol.">
        <title>The Global Catalogue of Microorganisms (GCM) 10K type strain sequencing project: providing services to taxonomists for standard genome sequencing and annotation.</title>
        <authorList>
            <consortium name="The Broad Institute Genomics Platform"/>
            <consortium name="The Broad Institute Genome Sequencing Center for Infectious Disease"/>
            <person name="Wu L."/>
            <person name="Ma J."/>
        </authorList>
    </citation>
    <scope>NUCLEOTIDE SEQUENCE [LARGE SCALE GENOMIC DNA]</scope>
    <source>
        <strain evidence="4">JCM 4594</strain>
    </source>
</reference>
<accession>A0ABQ3AUA2</accession>
<dbReference type="Proteomes" id="UP000600946">
    <property type="component" value="Unassembled WGS sequence"/>
</dbReference>
<dbReference type="Gene3D" id="1.20.58.480">
    <property type="match status" value="1"/>
</dbReference>
<comment type="pathway">
    <text evidence="1">Amino-acid degradation; L-tryptophan degradation via kynurenine pathway; L-kynurenine from L-tryptophan: step 1/2.</text>
</comment>
<dbReference type="EMBL" id="BMUU01000019">
    <property type="protein sequence ID" value="GGY67421.1"/>
    <property type="molecule type" value="Genomic_DNA"/>
</dbReference>
<comment type="caution">
    <text evidence="1">Lacks conserved residue(s) required for the propagation of feature annotation.</text>
</comment>
<dbReference type="EC" id="1.13.11.11" evidence="1"/>
<dbReference type="PANTHER" id="PTHR10138">
    <property type="entry name" value="TRYPTOPHAN 2,3-DIOXYGENASE"/>
    <property type="match status" value="1"/>
</dbReference>
<comment type="similarity">
    <text evidence="1">Belongs to the tryptophan 2,3-dioxygenase family.</text>
</comment>
<gene>
    <name evidence="1 3" type="primary">kynA</name>
    <name evidence="3" type="ORF">GCM10010326_72500</name>
</gene>
<feature type="binding site" evidence="1">
    <location>
        <position position="122"/>
    </location>
    <ligand>
        <name>substrate</name>
    </ligand>
</feature>
<evidence type="ECO:0000256" key="1">
    <source>
        <dbReference type="HAMAP-Rule" id="MF_01972"/>
    </source>
</evidence>
<keyword evidence="4" id="KW-1185">Reference proteome</keyword>
<evidence type="ECO:0000313" key="4">
    <source>
        <dbReference type="Proteomes" id="UP000600946"/>
    </source>
</evidence>
<keyword evidence="1" id="KW-0223">Dioxygenase</keyword>
<feature type="binding site" description="axial binding residue" evidence="1">
    <location>
        <position position="244"/>
    </location>
    <ligand>
        <name>heme</name>
        <dbReference type="ChEBI" id="CHEBI:30413"/>
    </ligand>
    <ligandPart>
        <name>Fe</name>
        <dbReference type="ChEBI" id="CHEBI:18248"/>
    </ligandPart>
</feature>
<feature type="region of interest" description="Disordered" evidence="2">
    <location>
        <begin position="1"/>
        <end position="27"/>
    </location>
</feature>
<keyword evidence="1" id="KW-0349">Heme</keyword>
<proteinExistence type="inferred from homology"/>
<comment type="function">
    <text evidence="1">Heme-dependent dioxygenase that catalyzes the oxidative cleavage of the L-tryptophan (L-Trp) pyrrole ring and converts L-tryptophan to N-formyl-L-kynurenine. Catalyzes the oxidative cleavage of the indole moiety.</text>
</comment>